<dbReference type="PANTHER" id="PTHR32305:SF15">
    <property type="entry name" value="PROTEIN RHSA-RELATED"/>
    <property type="match status" value="1"/>
</dbReference>
<keyword evidence="5" id="KW-1185">Reference proteome</keyword>
<dbReference type="KEGG" id="clec:106663315"/>
<sequence length="3126" mass="362893">MEFFYRLKKQEKRLPFGRDVRIYEEPEGYFFFQDDMLYLYNRDNLSPKLEKNIVADEIYFFNEFIAVRSVSDIFQYDKNGLSLVSMSDDYDGDILEGGRKIIKIGRFFKHNHIGLLVCEDKFEFYEFINGDFFQRTLPKHAANVLNSKVCGSEIMVQNLRANSSDHVVIKGEKTITLLSFDDSANILEFVLDENLRSERVHFANLSGKEMKDMIFFTKAGLLVYSYDRKTNNYALAYHYRSFSSYRKYADSVKFVDIDLDGVDEMVANSPWGLTIHVHNKYRKKFKNVLEVMPLSSRYDKLIHATSKFVFTESESGLNVFEIVKSKIEEKRELEIKGPASSIKSMLPKVKMGVEKDELLLQNTLDYSQVLTSVDASGKVKFTLPLFSLEKSLDFVINYVGTNAQSDIIGVGWFLTEDKIVRMHASSIYQEDERYFLVLKSIPIPIQIKNSTFVLNGTDYKLNYFPEKEHFELEAGEMRLLYGIVDNKADGVEYELKWHDWNGPGGDSDGQVAFPRAWYLKRLVMESYAINFNYKKIDVRTPNGMSYTREMYLSEVYDHRNKIQFFYGEKFQEEYKLPPMIDEETSNYNMDTVKTKYLSGYRLETSNYVQNVDFIYSLINGKRFLKNIAQKGIVFMNFSYEDDVLVGVNFPPTNVSLNYIYELGIDVNKTYIKKIETENYDNYKIDFLNRLIIVSYTHQNKTIIEINDNEMGELEKFTLNNGNKLVKFLNVRHMICALFNSGEIHVVHQEKNKFYDKGSFNFTVGAIFKPSGSFLMYKDKTVGVIEYDDEKGEYTRKDLFPENNLVATAFNRFVAVYDNVNIMLAYKTADHWHTKILKNIPGFIDQLNNTLNLFDFTDNFKNDMYTMFSELLIQIFNNMLMINTVKYENLQFETRINVFLLNQTYDIVKEKEIVKKQDDVTSLVKDSHLKNSIYEVVYEPSGDKLKKKVIGFKGEIKEKFDEAKQFVFNEIKEHERKVRRHIEMIRSEQKAIVMEKAKPYYEKAGETYKHLVDEKVDIEFKSLNDALNQELESALNNLKQARRDTVEEFEKYKIEICQNITQALPRDYALLDRDKYSFYLLNGKITNDKTQYIYTGQDFIEKEMTVAIGNDIKLDQGYSLKKDVTYKIVKDYEEIDLEVGELYEIRNGFPFYIASIKPNGLKVIEFHKYTEPEMNEIDEEMFASGFAGLATRNGSTVSVRPQLLRYAFPDRRVKRIELTFDGRKIASGFEYKSPKVLNELYYEVHSVIQGDDKKYGRVEFRNGTKRIFDGDGVLLKTISKVEQKEKVDKRERNLFFDKTGLFVISDFTPYDSKNDEVYYYGFENYEENKKFTFNNNDVVKGFSLTGKNYLKVKSSFQGTFVPKEQNGIYKVSCWLRTAKRLTIGEKTVLVKVIVEEDGKVVLGVLGEILFKMRDWLYVEAVVNLSDAREITNELTGFSDKLSIRVNISNCDLDNVLFAPNVLKTSINVFDEEGNVSEVIVNGLIKRQIYKMNKKVASIDEYGKLELFVSRGKNSNLEIIPANGYYENFSLFSFGTNLIADDDNWAVSPGVLRHEGEDSVLKITSESHCLSFDYSLKQKAEIVIGDLIIKENSIMFNDESKDSYAKGEIILIRIKDRCFVWLDGSIIFEKTAVFNLEMKFKGDAYIKNLFVFEDPSVKMEYFNGLKDKVQEIRLIDEKTALVQEFLYDELGRQDIQTRPILLKGNVFDYHRNFVMNKNPDAEDSVWRTGRIKGEAGEYSYTRLEYEENPLNRILTVDVDPGVDQAFDSFFKRYRYNETYPLLRNVFPKDFYFVTEEKRGGVEKTKVYDSSDNWRGTYIKVANGRGLLSTFDYNGTNLVRILPPLYHDKVGTLRKFDNRETVREKILKKIIGVNCKYDDKDRMVEITTPDSGKTQYIYEGDFLKFVIYEDSVTFFEYEGEWLTKTGVLKNKNLNSEKIVYQSFIPGDGKNPAIRGSVFRTITYDKLTAIEETVEHNKMRMKRIILPDGHTMELKKTIHNIYKEEVEYPAFVNNKRFKIFYKYNRLGKLTNVYSNDGLVDIVYKYNGLKLAQESKGKSFRRSYIYDAPGFLTKITDAFLTEEISFSLGSYGGISFGDGTIVRTTFKAHWYDFSPPDNTDCFKRLKERNYLDGKGHLIKDFYPYLEPDIVNCTSLYEKHFPSRYGHAYTYGKYQQLIKAKFFVEEVPPILQPASFARVPGLNSTASKAIWKSLKDSGFIIADKEFLDEHLVHSKKGRSIINPLIFRELERNDLERYKLVENVLLGFFKDEYLENILGKKTVSILNKKGYIKDPYSEDFKATLKNYKDQLRHITDILRRSFATELGTSQYDVDHFEIDPNGNLLKYYNGLNKYDLIYRENTNLIDYIKINEVKYNLKHDKRGNVIRADHRDIEKVVYNQVINRVNEIRLKCGKVIHYSYDSSGERIYKMVQQDGKIIKEVFYVRDEAGRTAVEKEIRHEEEPDVMVTLYVYGPTGLTGFVRRNKFYNVLTDHEGSVRLVVRDGEVVAAYDYLPYGELMRKKILDSDADLAYRFTGQEYDEETGLYNYHARLYDPSLGRFYQIDPMGQYFSPYLYAGNSPLTLVDPDGEFVFISILVVTGISSLIAYSYWKNGWDMEGWKETLKETWNKINYGLEVVKTFVKFGTAAVILKGLGVPIAIAGIALLALAGLSTIQKFRKSNSKFDPTSLTTWCSIFEAFVESISEISEIVLDVAEFIGKIKDKYLKKKATKKNKITQRGSSLGDNPADKKIPPTYNKRAKNIIRNQQLMGQSKAKKLSSKRQKRSTEEGIINVSCNNITLIRMKDVDSIVYLSDGHESNTDLNIWLEKCLATLDKVVSEKNAVTVKQIKNTLSHVIIDKARNFESTDFKGFLIDDENYRAYVAMAVEILRAIPDDTETLRNIKENAAVFLKEIWDDYDLTDGIGKIRNLQADPIQWKIVSDDNLLVTSYKEPCTDVKCPMASTDWICEDETPAWDPSFPELNSTLLLTDVLLAKKGKRRLQRAKRQTGMKWSETMAYTLSIIDAFENFLNEISGEETSLYQMTGKIRNKISNSRFDEITPLLDDYVKNSSIDFHVYQREKFNLEQRIHEILFQNEINVLNDTRILTDHANSTAILSKSMANNNPTIRLLSHERN</sequence>
<feature type="coiled-coil region" evidence="1">
    <location>
        <begin position="1023"/>
        <end position="1054"/>
    </location>
</feature>
<dbReference type="OrthoDB" id="5426877at2759"/>
<evidence type="ECO:0000313" key="5">
    <source>
        <dbReference type="Proteomes" id="UP000494040"/>
    </source>
</evidence>
<name>A0A8I6RCW7_CIMLE</name>
<accession>A0A8I6RCW7</accession>
<dbReference type="Pfam" id="PF20041">
    <property type="entry name" value="DUF6443"/>
    <property type="match status" value="1"/>
</dbReference>
<proteinExistence type="predicted"/>
<organism evidence="4 5">
    <name type="scientific">Cimex lectularius</name>
    <name type="common">Bed bug</name>
    <name type="synonym">Acanthia lectularia</name>
    <dbReference type="NCBI Taxonomy" id="79782"/>
    <lineage>
        <taxon>Eukaryota</taxon>
        <taxon>Metazoa</taxon>
        <taxon>Ecdysozoa</taxon>
        <taxon>Arthropoda</taxon>
        <taxon>Hexapoda</taxon>
        <taxon>Insecta</taxon>
        <taxon>Pterygota</taxon>
        <taxon>Neoptera</taxon>
        <taxon>Paraneoptera</taxon>
        <taxon>Hemiptera</taxon>
        <taxon>Heteroptera</taxon>
        <taxon>Panheteroptera</taxon>
        <taxon>Cimicomorpha</taxon>
        <taxon>Cimicidae</taxon>
        <taxon>Cimex</taxon>
    </lineage>
</organism>
<dbReference type="OMA" id="ANGNHKH"/>
<feature type="domain" description="DUF6443" evidence="3">
    <location>
        <begin position="1655"/>
        <end position="1753"/>
    </location>
</feature>
<keyword evidence="2" id="KW-0812">Transmembrane</keyword>
<dbReference type="InterPro" id="IPR050708">
    <property type="entry name" value="T6SS_VgrG/RHS"/>
</dbReference>
<dbReference type="Gene3D" id="2.180.10.10">
    <property type="entry name" value="RHS repeat-associated core"/>
    <property type="match status" value="2"/>
</dbReference>
<evidence type="ECO:0000313" key="4">
    <source>
        <dbReference type="EnsemblMetazoa" id="XP_014243540.1"/>
    </source>
</evidence>
<dbReference type="Proteomes" id="UP000494040">
    <property type="component" value="Unassembled WGS sequence"/>
</dbReference>
<gene>
    <name evidence="4" type="primary">106663315</name>
</gene>
<dbReference type="InterPro" id="IPR045619">
    <property type="entry name" value="DUF6443"/>
</dbReference>
<reference evidence="4" key="1">
    <citation type="submission" date="2022-01" db="UniProtKB">
        <authorList>
            <consortium name="EnsemblMetazoa"/>
        </authorList>
    </citation>
    <scope>IDENTIFICATION</scope>
</reference>
<dbReference type="InterPro" id="IPR022385">
    <property type="entry name" value="Rhs_assc_core"/>
</dbReference>
<protein>
    <recommendedName>
        <fullName evidence="3">DUF6443 domain-containing protein</fullName>
    </recommendedName>
</protein>
<keyword evidence="2" id="KW-0472">Membrane</keyword>
<feature type="transmembrane region" description="Helical" evidence="2">
    <location>
        <begin position="2641"/>
        <end position="2663"/>
    </location>
</feature>
<keyword evidence="1" id="KW-0175">Coiled coil</keyword>
<evidence type="ECO:0000256" key="2">
    <source>
        <dbReference type="SAM" id="Phobius"/>
    </source>
</evidence>
<evidence type="ECO:0000256" key="1">
    <source>
        <dbReference type="SAM" id="Coils"/>
    </source>
</evidence>
<keyword evidence="2" id="KW-1133">Transmembrane helix</keyword>
<feature type="transmembrane region" description="Helical" evidence="2">
    <location>
        <begin position="2583"/>
        <end position="2603"/>
    </location>
</feature>
<dbReference type="NCBIfam" id="TIGR03696">
    <property type="entry name" value="Rhs_assc_core"/>
    <property type="match status" value="1"/>
</dbReference>
<dbReference type="PANTHER" id="PTHR32305">
    <property type="match status" value="1"/>
</dbReference>
<dbReference type="EnsemblMetazoa" id="XM_014388054.2">
    <property type="protein sequence ID" value="XP_014243540.1"/>
    <property type="gene ID" value="LOC106663315"/>
</dbReference>
<evidence type="ECO:0000259" key="3">
    <source>
        <dbReference type="Pfam" id="PF20041"/>
    </source>
</evidence>